<dbReference type="InterPro" id="IPR003439">
    <property type="entry name" value="ABC_transporter-like_ATP-bd"/>
</dbReference>
<dbReference type="Gene3D" id="2.40.50.100">
    <property type="match status" value="1"/>
</dbReference>
<evidence type="ECO:0000259" key="4">
    <source>
        <dbReference type="PROSITE" id="PS50893"/>
    </source>
</evidence>
<dbReference type="PROSITE" id="PS50893">
    <property type="entry name" value="ABC_TRANSPORTER_2"/>
    <property type="match status" value="1"/>
</dbReference>
<name>A0A6J7K5R5_9ZZZZ</name>
<dbReference type="Pfam" id="PF00005">
    <property type="entry name" value="ABC_tran"/>
    <property type="match status" value="1"/>
</dbReference>
<dbReference type="PANTHER" id="PTHR42781">
    <property type="entry name" value="SPERMIDINE/PUTRESCINE IMPORT ATP-BINDING PROTEIN POTA"/>
    <property type="match status" value="1"/>
</dbReference>
<dbReference type="Gene3D" id="3.40.50.300">
    <property type="entry name" value="P-loop containing nucleotide triphosphate hydrolases"/>
    <property type="match status" value="1"/>
</dbReference>
<dbReference type="InterPro" id="IPR050093">
    <property type="entry name" value="ABC_SmlMolc_Importer"/>
</dbReference>
<organism evidence="5">
    <name type="scientific">freshwater metagenome</name>
    <dbReference type="NCBI Taxonomy" id="449393"/>
    <lineage>
        <taxon>unclassified sequences</taxon>
        <taxon>metagenomes</taxon>
        <taxon>ecological metagenomes</taxon>
    </lineage>
</organism>
<evidence type="ECO:0000313" key="5">
    <source>
        <dbReference type="EMBL" id="CAB4950481.1"/>
    </source>
</evidence>
<dbReference type="Pfam" id="PF08402">
    <property type="entry name" value="TOBE_2"/>
    <property type="match status" value="1"/>
</dbReference>
<dbReference type="SUPFAM" id="SSF50331">
    <property type="entry name" value="MOP-like"/>
    <property type="match status" value="1"/>
</dbReference>
<keyword evidence="1" id="KW-0813">Transport</keyword>
<dbReference type="PANTHER" id="PTHR42781:SF4">
    <property type="entry name" value="SPERMIDINE_PUTRESCINE IMPORT ATP-BINDING PROTEIN POTA"/>
    <property type="match status" value="1"/>
</dbReference>
<dbReference type="InterPro" id="IPR008995">
    <property type="entry name" value="Mo/tungstate-bd_C_term_dom"/>
</dbReference>
<accession>A0A6J7K5R5</accession>
<feature type="domain" description="ABC transporter" evidence="4">
    <location>
        <begin position="6"/>
        <end position="236"/>
    </location>
</feature>
<dbReference type="EMBL" id="CAFBNN010000042">
    <property type="protein sequence ID" value="CAB4950481.1"/>
    <property type="molecule type" value="Genomic_DNA"/>
</dbReference>
<dbReference type="GO" id="GO:0005524">
    <property type="term" value="F:ATP binding"/>
    <property type="evidence" value="ECO:0007669"/>
    <property type="project" value="UniProtKB-KW"/>
</dbReference>
<dbReference type="GO" id="GO:0022857">
    <property type="term" value="F:transmembrane transporter activity"/>
    <property type="evidence" value="ECO:0007669"/>
    <property type="project" value="InterPro"/>
</dbReference>
<reference evidence="5" key="1">
    <citation type="submission" date="2020-05" db="EMBL/GenBank/DDBJ databases">
        <authorList>
            <person name="Chiriac C."/>
            <person name="Salcher M."/>
            <person name="Ghai R."/>
            <person name="Kavagutti S V."/>
        </authorList>
    </citation>
    <scope>NUCLEOTIDE SEQUENCE</scope>
</reference>
<dbReference type="InterPro" id="IPR013611">
    <property type="entry name" value="Transp-assoc_OB_typ2"/>
</dbReference>
<dbReference type="GO" id="GO:0016887">
    <property type="term" value="F:ATP hydrolysis activity"/>
    <property type="evidence" value="ECO:0007669"/>
    <property type="project" value="InterPro"/>
</dbReference>
<gene>
    <name evidence="5" type="ORF">UFOPK3797_00475</name>
</gene>
<protein>
    <submittedName>
        <fullName evidence="5">Unannotated protein</fullName>
    </submittedName>
</protein>
<dbReference type="PROSITE" id="PS00211">
    <property type="entry name" value="ABC_TRANSPORTER_1"/>
    <property type="match status" value="1"/>
</dbReference>
<sequence length="342" mass="37767">MSTGFVSLRGVNKYFNEVHAVANLDLDVKAGEFFSMLGPSGSGKTTVLRLIAGFENASSGRVVIESQDVTDLAPFDRPVNTVFQDYALFPHMSIQDNVEYGLHTRKVPKAERAKQALEAIDSVKLSHLSQRLPHQLSGGQRQRIALARALVLRPKVLLLDEPLGALDKQLREEMQVELKRIQREAGITFIFVTHDQEEAMRMSDRIAVFNEGSIEQIGTPQEVYEKPQTKFVASFLGVSNIFDGAAAKEIFGSSTMVNIRPERIKLVPADTKLNTGESGVVGTIIEASYIGATTIYLIQTQSGQRVIATRLNEELPDQINRYETGDRVGAVWKSDHSAVIPT</sequence>
<evidence type="ECO:0000256" key="1">
    <source>
        <dbReference type="ARBA" id="ARBA00022448"/>
    </source>
</evidence>
<dbReference type="InterPro" id="IPR003593">
    <property type="entry name" value="AAA+_ATPase"/>
</dbReference>
<dbReference type="InterPro" id="IPR027417">
    <property type="entry name" value="P-loop_NTPase"/>
</dbReference>
<evidence type="ECO:0000256" key="2">
    <source>
        <dbReference type="ARBA" id="ARBA00022741"/>
    </source>
</evidence>
<proteinExistence type="predicted"/>
<dbReference type="FunFam" id="3.40.50.300:FF:000133">
    <property type="entry name" value="Spermidine/putrescine import ATP-binding protein PotA"/>
    <property type="match status" value="1"/>
</dbReference>
<dbReference type="SUPFAM" id="SSF52540">
    <property type="entry name" value="P-loop containing nucleoside triphosphate hydrolases"/>
    <property type="match status" value="1"/>
</dbReference>
<evidence type="ECO:0000256" key="3">
    <source>
        <dbReference type="ARBA" id="ARBA00022840"/>
    </source>
</evidence>
<keyword evidence="2" id="KW-0547">Nucleotide-binding</keyword>
<dbReference type="GO" id="GO:0043190">
    <property type="term" value="C:ATP-binding cassette (ABC) transporter complex"/>
    <property type="evidence" value="ECO:0007669"/>
    <property type="project" value="InterPro"/>
</dbReference>
<dbReference type="AlphaFoldDB" id="A0A6J7K5R5"/>
<dbReference type="SMART" id="SM00382">
    <property type="entry name" value="AAA"/>
    <property type="match status" value="1"/>
</dbReference>
<dbReference type="InterPro" id="IPR017871">
    <property type="entry name" value="ABC_transporter-like_CS"/>
</dbReference>
<keyword evidence="3" id="KW-0067">ATP-binding</keyword>